<dbReference type="SUPFAM" id="SSF53300">
    <property type="entry name" value="vWA-like"/>
    <property type="match status" value="1"/>
</dbReference>
<dbReference type="STRING" id="1125725.HMPREF1325_2598"/>
<dbReference type="Proteomes" id="UP000016412">
    <property type="component" value="Unassembled WGS sequence"/>
</dbReference>
<reference evidence="4 5" key="1">
    <citation type="submission" date="2013-08" db="EMBL/GenBank/DDBJ databases">
        <authorList>
            <person name="Durkin A.S."/>
            <person name="Haft D.R."/>
            <person name="McCorrison J."/>
            <person name="Torralba M."/>
            <person name="Gillis M."/>
            <person name="Haft D.H."/>
            <person name="Methe B."/>
            <person name="Sutton G."/>
            <person name="Nelson K.E."/>
        </authorList>
    </citation>
    <scope>NUCLEOTIDE SEQUENCE [LARGE SCALE GENOMIC DNA]</scope>
    <source>
        <strain evidence="3 5">ATCC 35536</strain>
        <strain evidence="2 4">VPI DR56BR1116</strain>
    </source>
</reference>
<dbReference type="OrthoDB" id="9776116at2"/>
<gene>
    <name evidence="3" type="ORF">HMPREF0860_0384</name>
    <name evidence="2" type="ORF">HMPREF1325_2598</name>
</gene>
<dbReference type="AlphaFoldDB" id="U2KZD0"/>
<sequence length="298" mass="33171">MKHLLAVNRETLAKQAALLRLTAASLADSFKTGSFRSLFRGQGIEFSGVREYLRGDDVRAIDWNVTARMGKPYVKLFEEERELQIFIVVDRSFSMFSGTGRRTRYRTAAEAAALVAMAAEINASSIGAVFFDGEIQFSCAPESGRKRTMLLLARLDEVDGYGVSGSALRSALTGAGKLLKKRSLVFVFSDFRTVGWITSLASLAQKNDVVAVRIVDEIDNELPEIGTVPFIDSETTVRLVLPSSSSAFRNAWRDDNRRRFLHWQESCVRHGAVPLALSTDDEVVRVLSHFFSYKGRTQ</sequence>
<evidence type="ECO:0000313" key="4">
    <source>
        <dbReference type="Proteomes" id="UP000016412"/>
    </source>
</evidence>
<dbReference type="PANTHER" id="PTHR33608:SF6">
    <property type="entry name" value="BLL2464 PROTEIN"/>
    <property type="match status" value="1"/>
</dbReference>
<evidence type="ECO:0000313" key="2">
    <source>
        <dbReference type="EMBL" id="ERF60441.1"/>
    </source>
</evidence>
<dbReference type="eggNOG" id="COG1721">
    <property type="taxonomic scope" value="Bacteria"/>
</dbReference>
<protein>
    <submittedName>
        <fullName evidence="2">PF01882 family protein</fullName>
    </submittedName>
</protein>
<dbReference type="InterPro" id="IPR002881">
    <property type="entry name" value="DUF58"/>
</dbReference>
<evidence type="ECO:0000259" key="1">
    <source>
        <dbReference type="Pfam" id="PF01882"/>
    </source>
</evidence>
<dbReference type="EMBL" id="AVQI01000084">
    <property type="protein sequence ID" value="ERJ97647.1"/>
    <property type="molecule type" value="Genomic_DNA"/>
</dbReference>
<dbReference type="PATRIC" id="fig|1125725.3.peg.1770"/>
<accession>U2KZD0</accession>
<comment type="caution">
    <text evidence="2">The sequence shown here is derived from an EMBL/GenBank/DDBJ whole genome shotgun (WGS) entry which is preliminary data.</text>
</comment>
<dbReference type="EMBL" id="AUZJ01000043">
    <property type="protein sequence ID" value="ERF60441.1"/>
    <property type="molecule type" value="Genomic_DNA"/>
</dbReference>
<name>U2KZD0_TRESO</name>
<dbReference type="Pfam" id="PF01882">
    <property type="entry name" value="DUF58"/>
    <property type="match status" value="1"/>
</dbReference>
<proteinExistence type="predicted"/>
<keyword evidence="5" id="KW-1185">Reference proteome</keyword>
<dbReference type="Proteomes" id="UP000016646">
    <property type="component" value="Unassembled WGS sequence"/>
</dbReference>
<dbReference type="RefSeq" id="WP_021330839.1">
    <property type="nucleotide sequence ID" value="NZ_AUZJ01000043.1"/>
</dbReference>
<dbReference type="InterPro" id="IPR036465">
    <property type="entry name" value="vWFA_dom_sf"/>
</dbReference>
<feature type="domain" description="DUF58" evidence="1">
    <location>
        <begin position="49"/>
        <end position="258"/>
    </location>
</feature>
<evidence type="ECO:0000313" key="3">
    <source>
        <dbReference type="EMBL" id="ERJ97647.1"/>
    </source>
</evidence>
<evidence type="ECO:0000313" key="5">
    <source>
        <dbReference type="Proteomes" id="UP000016646"/>
    </source>
</evidence>
<dbReference type="Gene3D" id="3.40.50.410">
    <property type="entry name" value="von Willebrand factor, type A domain"/>
    <property type="match status" value="1"/>
</dbReference>
<organism evidence="2 4">
    <name type="scientific">Treponema socranskii subsp. socranskii VPI DR56BR1116 = ATCC 35536</name>
    <dbReference type="NCBI Taxonomy" id="1125725"/>
    <lineage>
        <taxon>Bacteria</taxon>
        <taxon>Pseudomonadati</taxon>
        <taxon>Spirochaetota</taxon>
        <taxon>Spirochaetia</taxon>
        <taxon>Spirochaetales</taxon>
        <taxon>Treponemataceae</taxon>
        <taxon>Treponema</taxon>
    </lineage>
</organism>
<dbReference type="PANTHER" id="PTHR33608">
    <property type="entry name" value="BLL2464 PROTEIN"/>
    <property type="match status" value="1"/>
</dbReference>